<dbReference type="Proteomes" id="UP001165960">
    <property type="component" value="Unassembled WGS sequence"/>
</dbReference>
<comment type="caution">
    <text evidence="1">The sequence shown here is derived from an EMBL/GenBank/DDBJ whole genome shotgun (WGS) entry which is preliminary data.</text>
</comment>
<evidence type="ECO:0000313" key="2">
    <source>
        <dbReference type="Proteomes" id="UP001165960"/>
    </source>
</evidence>
<organism evidence="1 2">
    <name type="scientific">Entomophthora muscae</name>
    <dbReference type="NCBI Taxonomy" id="34485"/>
    <lineage>
        <taxon>Eukaryota</taxon>
        <taxon>Fungi</taxon>
        <taxon>Fungi incertae sedis</taxon>
        <taxon>Zoopagomycota</taxon>
        <taxon>Entomophthoromycotina</taxon>
        <taxon>Entomophthoromycetes</taxon>
        <taxon>Entomophthorales</taxon>
        <taxon>Entomophthoraceae</taxon>
        <taxon>Entomophthora</taxon>
    </lineage>
</organism>
<keyword evidence="2" id="KW-1185">Reference proteome</keyword>
<accession>A0ACC2TGD2</accession>
<gene>
    <name evidence="1" type="ORF">DSO57_1013708</name>
</gene>
<name>A0ACC2TGD2_9FUNG</name>
<dbReference type="EMBL" id="QTSX02002891">
    <property type="protein sequence ID" value="KAJ9073678.1"/>
    <property type="molecule type" value="Genomic_DNA"/>
</dbReference>
<reference evidence="1" key="1">
    <citation type="submission" date="2022-04" db="EMBL/GenBank/DDBJ databases">
        <title>Genome of the entomopathogenic fungus Entomophthora muscae.</title>
        <authorList>
            <person name="Elya C."/>
            <person name="Lovett B.R."/>
            <person name="Lee E."/>
            <person name="Macias A.M."/>
            <person name="Hajek A.E."/>
            <person name="De Bivort B.L."/>
            <person name="Kasson M.T."/>
            <person name="De Fine Licht H.H."/>
            <person name="Stajich J.E."/>
        </authorList>
    </citation>
    <scope>NUCLEOTIDE SEQUENCE</scope>
    <source>
        <strain evidence="1">Berkeley</strain>
    </source>
</reference>
<protein>
    <submittedName>
        <fullName evidence="1">Uncharacterized protein</fullName>
    </submittedName>
</protein>
<proteinExistence type="predicted"/>
<evidence type="ECO:0000313" key="1">
    <source>
        <dbReference type="EMBL" id="KAJ9073678.1"/>
    </source>
</evidence>
<sequence>MEPNEQWDLETVGPLSKNKLGKKYLATAINHFAFWPMAWEAINNAGTTTCYIGQEIVVQFSQLKKPATDGFSEFVVYYVKNALNVINDISILVLKTQEMNPSSLKAD</sequence>